<dbReference type="InterPro" id="IPR002772">
    <property type="entry name" value="Glyco_hydro_3_C"/>
</dbReference>
<organism evidence="4 5">
    <name type="scientific">Mediterraneibacter gnavus</name>
    <name type="common">Ruminococcus gnavus</name>
    <dbReference type="NCBI Taxonomy" id="33038"/>
    <lineage>
        <taxon>Bacteria</taxon>
        <taxon>Bacillati</taxon>
        <taxon>Bacillota</taxon>
        <taxon>Clostridia</taxon>
        <taxon>Lachnospirales</taxon>
        <taxon>Lachnospiraceae</taxon>
        <taxon>Mediterraneibacter</taxon>
    </lineage>
</organism>
<dbReference type="EMBL" id="JAAIRV010000013">
    <property type="protein sequence ID" value="NSI58377.1"/>
    <property type="molecule type" value="Genomic_DNA"/>
</dbReference>
<dbReference type="Gene3D" id="3.40.50.1700">
    <property type="entry name" value="Glycoside hydrolase family 3 C-terminal domain"/>
    <property type="match status" value="1"/>
</dbReference>
<dbReference type="GO" id="GO:0008422">
    <property type="term" value="F:beta-glucosidase activity"/>
    <property type="evidence" value="ECO:0007669"/>
    <property type="project" value="UniProtKB-ARBA"/>
</dbReference>
<dbReference type="SUPFAM" id="SSF52279">
    <property type="entry name" value="Beta-D-glucan exohydrolase, C-terminal domain"/>
    <property type="match status" value="1"/>
</dbReference>
<dbReference type="SMART" id="SM01217">
    <property type="entry name" value="Fn3_like"/>
    <property type="match status" value="1"/>
</dbReference>
<evidence type="ECO:0000313" key="5">
    <source>
        <dbReference type="Proteomes" id="UP001296580"/>
    </source>
</evidence>
<dbReference type="PANTHER" id="PTHR42715">
    <property type="entry name" value="BETA-GLUCOSIDASE"/>
    <property type="match status" value="1"/>
</dbReference>
<protein>
    <submittedName>
        <fullName evidence="4">Glycosyl hydrolase</fullName>
    </submittedName>
</protein>
<proteinExistence type="inferred from homology"/>
<dbReference type="InterPro" id="IPR036962">
    <property type="entry name" value="Glyco_hydro_3_N_sf"/>
</dbReference>
<dbReference type="RefSeq" id="WP_009245743.1">
    <property type="nucleotide sequence ID" value="NZ_CABKQB010000013.1"/>
</dbReference>
<comment type="caution">
    <text evidence="4">The sequence shown here is derived from an EMBL/GenBank/DDBJ whole genome shotgun (WGS) entry which is preliminary data.</text>
</comment>
<accession>A0A2N5NPN5</accession>
<dbReference type="InterPro" id="IPR050288">
    <property type="entry name" value="Cellulose_deg_GH3"/>
</dbReference>
<evidence type="ECO:0000256" key="1">
    <source>
        <dbReference type="ARBA" id="ARBA00005336"/>
    </source>
</evidence>
<dbReference type="InterPro" id="IPR017853">
    <property type="entry name" value="GH"/>
</dbReference>
<dbReference type="Pfam" id="PF00933">
    <property type="entry name" value="Glyco_hydro_3"/>
    <property type="match status" value="1"/>
</dbReference>
<name>A0A2N5NPN5_MEDGN</name>
<dbReference type="Proteomes" id="UP001296580">
    <property type="component" value="Unassembled WGS sequence"/>
</dbReference>
<gene>
    <name evidence="4" type="ORF">G4993_08160</name>
</gene>
<dbReference type="Pfam" id="PF01915">
    <property type="entry name" value="Glyco_hydro_3_C"/>
    <property type="match status" value="1"/>
</dbReference>
<dbReference type="FunFam" id="2.60.40.10:FF:000495">
    <property type="entry name" value="Periplasmic beta-glucosidase"/>
    <property type="match status" value="1"/>
</dbReference>
<dbReference type="Pfam" id="PF14310">
    <property type="entry name" value="Fn3-like"/>
    <property type="match status" value="1"/>
</dbReference>
<dbReference type="PANTHER" id="PTHR42715:SF10">
    <property type="entry name" value="BETA-GLUCOSIDASE"/>
    <property type="match status" value="1"/>
</dbReference>
<dbReference type="InterPro" id="IPR001764">
    <property type="entry name" value="Glyco_hydro_3_N"/>
</dbReference>
<evidence type="ECO:0000313" key="4">
    <source>
        <dbReference type="EMBL" id="NSI58377.1"/>
    </source>
</evidence>
<feature type="domain" description="Fibronectin type III-like" evidence="3">
    <location>
        <begin position="587"/>
        <end position="657"/>
    </location>
</feature>
<reference evidence="4" key="1">
    <citation type="journal article" date="2020" name="Cell Host Microbe">
        <title>Functional and Genomic Variation between Human-Derived Isolates of Lachnospiraceae Reveals Inter- and Intra-Species Diversity.</title>
        <authorList>
            <person name="Sorbara M.T."/>
            <person name="Littmann E.R."/>
            <person name="Fontana E."/>
            <person name="Moody T.U."/>
            <person name="Kohout C.E."/>
            <person name="Gjonbalaj M."/>
            <person name="Eaton V."/>
            <person name="Seok R."/>
            <person name="Leiner I.M."/>
            <person name="Pamer E.G."/>
        </authorList>
    </citation>
    <scope>NUCLEOTIDE SEQUENCE</scope>
    <source>
        <strain evidence="4">MSK.15.32</strain>
    </source>
</reference>
<dbReference type="GO" id="GO:0005975">
    <property type="term" value="P:carbohydrate metabolic process"/>
    <property type="evidence" value="ECO:0007669"/>
    <property type="project" value="InterPro"/>
</dbReference>
<dbReference type="InterPro" id="IPR013783">
    <property type="entry name" value="Ig-like_fold"/>
</dbReference>
<reference evidence="4" key="2">
    <citation type="submission" date="2020-02" db="EMBL/GenBank/DDBJ databases">
        <authorList>
            <person name="Littmann E."/>
            <person name="Sorbara M."/>
        </authorList>
    </citation>
    <scope>NUCLEOTIDE SEQUENCE</scope>
    <source>
        <strain evidence="4">MSK.15.32</strain>
    </source>
</reference>
<sequence>MEKEKIQNLISQMTLEEKAGMCSGADFWHLKGIERLGIPSVMVTDGPHGLRKQAQGADHLGINESEKAICFPAGCATASSFDRDLIRRQGELLGQECQAMDVSTILGPAMNIKRSPLCGRNFEYYSEDPFVSTEMAAALIEGIQSKNVGTSAKHFVANNQEKRRMTNSSDMDERTLREIYLASFEGAVKKAKPWTVMSSYNRVNGEFVGDSKEYLTEILREEWGFDGYVVSDWGAVNDRVSSLAAGLDLEMPPGDFENDRLIVKAVREGKLDESVVDQACERVLDVIFRYTENRDTEAVFDYEKDHEAAAEIEAECMVLLKNENEILPLTSDQKIAFIGKYAKTPRYQGGGSSHINSWKVESALEAAKEIPELANVTFAEGYQDEKDEVIEELQNEAVKAAAKADVTVLFLGLPDNFESEGYDRKHMNLPDCQNELVQKVLEVQKHVVVVLHNGSAVVMPWKDQVEGILEAYLGGEAVGKAVAEVLAGRKNPSGRLAETFPLRLEDTPCYLTYGKGFDNAVYQEGVFVGYRYYTSRKMETAFPFGYGLSYTTFAYSDLQLDKKEMSDKEHVEVSVKVKNIGKRAGKTVVQLYVAAPEAEVVRPVRELRGFEKVSLEAGEEKTVTFTLDERAFSYWNTQIHDWYAEEGSYQVMIGENADQMCLSGEILVHPTKEIPKVYSLNTCLGELMRDPKAQAVMAPFMQEMAQNDAATDMAEANANDQSGVVNQEMMAAMMEGMPLRQLLSFVPGIKREMLEQMVNALNQL</sequence>
<dbReference type="Gene3D" id="2.60.40.10">
    <property type="entry name" value="Immunoglobulins"/>
    <property type="match status" value="1"/>
</dbReference>
<dbReference type="InterPro" id="IPR026891">
    <property type="entry name" value="Fn3-like"/>
</dbReference>
<evidence type="ECO:0000256" key="2">
    <source>
        <dbReference type="ARBA" id="ARBA00022801"/>
    </source>
</evidence>
<comment type="similarity">
    <text evidence="1">Belongs to the glycosyl hydrolase 3 family.</text>
</comment>
<dbReference type="AlphaFoldDB" id="A0A2N5NPN5"/>
<dbReference type="Gene3D" id="3.20.20.300">
    <property type="entry name" value="Glycoside hydrolase, family 3, N-terminal domain"/>
    <property type="match status" value="1"/>
</dbReference>
<dbReference type="PRINTS" id="PR00133">
    <property type="entry name" value="GLHYDRLASE3"/>
</dbReference>
<evidence type="ECO:0000259" key="3">
    <source>
        <dbReference type="SMART" id="SM01217"/>
    </source>
</evidence>
<keyword evidence="2 4" id="KW-0378">Hydrolase</keyword>
<dbReference type="InterPro" id="IPR036881">
    <property type="entry name" value="Glyco_hydro_3_C_sf"/>
</dbReference>
<dbReference type="SUPFAM" id="SSF51445">
    <property type="entry name" value="(Trans)glycosidases"/>
    <property type="match status" value="1"/>
</dbReference>